<gene>
    <name evidence="3" type="ORF">A7X95_02695</name>
    <name evidence="2" type="ORF">T478_0968</name>
</gene>
<dbReference type="PANTHER" id="PTHR33608">
    <property type="entry name" value="BLL2464 PROTEIN"/>
    <property type="match status" value="1"/>
</dbReference>
<evidence type="ECO:0000313" key="2">
    <source>
        <dbReference type="EMBL" id="AJA92740.1"/>
    </source>
</evidence>
<dbReference type="EMBL" id="LXWN01000001">
    <property type="protein sequence ID" value="PTL88194.1"/>
    <property type="molecule type" value="Genomic_DNA"/>
</dbReference>
<evidence type="ECO:0000313" key="4">
    <source>
        <dbReference type="Proteomes" id="UP000030944"/>
    </source>
</evidence>
<protein>
    <submittedName>
        <fullName evidence="2">PF01882 family protein</fullName>
    </submittedName>
</protein>
<dbReference type="STRING" id="1410606.T478_0968"/>
<evidence type="ECO:0000313" key="5">
    <source>
        <dbReference type="Proteomes" id="UP000241022"/>
    </source>
</evidence>
<accession>A0A0A7V7U0</accession>
<dbReference type="Proteomes" id="UP000030944">
    <property type="component" value="Chromosome"/>
</dbReference>
<proteinExistence type="predicted"/>
<dbReference type="Pfam" id="PF01882">
    <property type="entry name" value="DUF58"/>
    <property type="match status" value="1"/>
</dbReference>
<dbReference type="EMBL" id="CP007026">
    <property type="protein sequence ID" value="AJA92740.1"/>
    <property type="molecule type" value="Genomic_DNA"/>
</dbReference>
<keyword evidence="5" id="KW-1185">Reference proteome</keyword>
<dbReference type="PANTHER" id="PTHR33608:SF6">
    <property type="entry name" value="BLL2464 PROTEIN"/>
    <property type="match status" value="1"/>
</dbReference>
<dbReference type="OrthoDB" id="3263at2157"/>
<name>A0A0A7V7U0_9ARCH</name>
<feature type="domain" description="DUF58" evidence="1">
    <location>
        <begin position="43"/>
        <end position="253"/>
    </location>
</feature>
<reference evidence="3 5" key="3">
    <citation type="submission" date="2018-04" db="EMBL/GenBank/DDBJ databases">
        <title>Transcriptomics of ammonia oxidizing archaea.</title>
        <authorList>
            <person name="Carini P."/>
        </authorList>
    </citation>
    <scope>NUCLEOTIDE SEQUENCE [LARGE SCALE GENOMIC DNA]</scope>
    <source>
        <strain evidence="3 5">U25</strain>
    </source>
</reference>
<dbReference type="Proteomes" id="UP000241022">
    <property type="component" value="Unassembled WGS sequence"/>
</dbReference>
<organism evidence="2 4">
    <name type="scientific">Candidatus Nitrosopelagicus brevis</name>
    <dbReference type="NCBI Taxonomy" id="1410606"/>
    <lineage>
        <taxon>Archaea</taxon>
        <taxon>Nitrososphaerota</taxon>
    </lineage>
</organism>
<reference evidence="3" key="2">
    <citation type="submission" date="2016-05" db="EMBL/GenBank/DDBJ databases">
        <authorList>
            <person name="Lavstsen T."/>
            <person name="Jespersen J.S."/>
        </authorList>
    </citation>
    <scope>NUCLEOTIDE SEQUENCE [LARGE SCALE GENOMIC DNA]</scope>
    <source>
        <strain evidence="3">U25</strain>
    </source>
</reference>
<dbReference type="SUPFAM" id="SSF53300">
    <property type="entry name" value="vWA-like"/>
    <property type="match status" value="1"/>
</dbReference>
<evidence type="ECO:0000259" key="1">
    <source>
        <dbReference type="Pfam" id="PF01882"/>
    </source>
</evidence>
<dbReference type="InterPro" id="IPR036465">
    <property type="entry name" value="vWFA_dom_sf"/>
</dbReference>
<dbReference type="HOGENOM" id="CLU_054927_2_0_2"/>
<dbReference type="RefSeq" id="WP_048105544.1">
    <property type="nucleotide sequence ID" value="NZ_CP007026.1"/>
</dbReference>
<dbReference type="KEGG" id="nbv:T478_0968"/>
<dbReference type="InterPro" id="IPR002881">
    <property type="entry name" value="DUF58"/>
</dbReference>
<dbReference type="GeneID" id="24816855"/>
<dbReference type="AlphaFoldDB" id="A0A0A7V7U0"/>
<evidence type="ECO:0000313" key="3">
    <source>
        <dbReference type="EMBL" id="PTL88194.1"/>
    </source>
</evidence>
<reference evidence="2 4" key="1">
    <citation type="journal article" date="2015" name="Proc. Natl. Acad. Sci. U.S.A.">
        <title>Genomic and proteomic characterization of "Candidatus Nitrosopelagicus brevis": An ammonia-oxidizing archaeon from the open ocean.</title>
        <authorList>
            <person name="Santoro A.E."/>
            <person name="Dupont C.L."/>
            <person name="Richter R.A."/>
            <person name="Craig M.T."/>
            <person name="Carini P."/>
            <person name="McIlvin M.R."/>
            <person name="Yang Y."/>
            <person name="Orsi W.D."/>
            <person name="Moran D.M."/>
            <person name="Saito M.A."/>
        </authorList>
    </citation>
    <scope>NUCLEOTIDE SEQUENCE [LARGE SCALE GENOMIC DNA]</scope>
    <source>
        <strain evidence="2">CN25</strain>
        <strain evidence="4">V2</strain>
    </source>
</reference>
<sequence length="290" mass="33568">MSEIKDLLKRIRELEIKTKGLVDGMMAGSYKSKIRGRGIEFSEVREYVLGDDIRHIDWNVTARTNKLHVKEFVEERDLRVYVMFDYSASNEFGFMKSKKSIGHEVAASIIFSAMKNNDNVGLGIFTNKLEHFVPARKGRKHSLSLLRTLLAYKPKSAQTDIESSLLQLHHILGQHSVVFIISDYISPNFLRPLKFLKNRHDVILVNLSDIRESELPDIGYTMLEDIESGEQLMVNTSDESFRNAFTKNSLESHEKIKNDIKKLKVEMVNVSEQIPFDTALRQFFNQRMRR</sequence>